<evidence type="ECO:0000259" key="9">
    <source>
        <dbReference type="SMART" id="SM00363"/>
    </source>
</evidence>
<sequence>MINKPKKYEGRADAGEPVGERIHKLLAQSGYGSRREIEKAILEDKVLVNNQNAKIGQLITPSDKIIFNGKAIFLNNDNNLPRVLIYHKPEGEIVTENDPGGRSTVFEKLPRIKKGKWMSIGRLDFNTSGLLIFTSYGELANRLMHPKYEIEREYSVRILGELSEDQIKEFKSGIDIDGGKAKFESIYFEGGEGANKWYRVVLKEGRNREVRRMFEYFDLTVSRLIRVRFGIVILPSHLKRGMHTELTQAEVTRLLQKHDIEPNDFNKPQLSNQRKRNKRL</sequence>
<evidence type="ECO:0000256" key="1">
    <source>
        <dbReference type="ARBA" id="ARBA00008348"/>
    </source>
</evidence>
<evidence type="ECO:0000256" key="2">
    <source>
        <dbReference type="ARBA" id="ARBA00022552"/>
    </source>
</evidence>
<reference evidence="10 11" key="1">
    <citation type="submission" date="2006-11" db="EMBL/GenBank/DDBJ databases">
        <authorList>
            <person name="Giovannoni S."/>
            <person name="Vergin K."/>
            <person name="Ferriera S."/>
            <person name="Johnson J."/>
            <person name="Kravitz S."/>
            <person name="Beeson K."/>
            <person name="Sutton G."/>
            <person name="Rogers Y.-H."/>
            <person name="Friedman R."/>
            <person name="Frazier M."/>
            <person name="Venter J.C."/>
        </authorList>
    </citation>
    <scope>NUCLEOTIDE SEQUENCE [LARGE SCALE GENOMIC DNA]</scope>
    <source>
        <strain evidence="10 11">HTCC2181</strain>
    </source>
</reference>
<dbReference type="InterPro" id="IPR042092">
    <property type="entry name" value="PsdUridine_s_RsuA/RluB/E/F_cat"/>
</dbReference>
<dbReference type="CDD" id="cd00165">
    <property type="entry name" value="S4"/>
    <property type="match status" value="1"/>
</dbReference>
<feature type="domain" description="RNA-binding S4" evidence="9">
    <location>
        <begin position="20"/>
        <end position="78"/>
    </location>
</feature>
<evidence type="ECO:0000256" key="7">
    <source>
        <dbReference type="PROSITE-ProRule" id="PRU00182"/>
    </source>
</evidence>
<dbReference type="InterPro" id="IPR036986">
    <property type="entry name" value="S4_RNA-bd_sf"/>
</dbReference>
<dbReference type="EMBL" id="AAUX01000001">
    <property type="protein sequence ID" value="EAV47536.1"/>
    <property type="molecule type" value="Genomic_DNA"/>
</dbReference>
<dbReference type="Proteomes" id="UP000054262">
    <property type="component" value="Unassembled WGS sequence"/>
</dbReference>
<dbReference type="FunFam" id="3.30.70.580:FF:000009">
    <property type="entry name" value="Pseudouridine synthase"/>
    <property type="match status" value="1"/>
</dbReference>
<evidence type="ECO:0000313" key="10">
    <source>
        <dbReference type="EMBL" id="EAV47536.1"/>
    </source>
</evidence>
<dbReference type="NCBIfam" id="TIGR00093">
    <property type="entry name" value="pseudouridine synthase"/>
    <property type="match status" value="1"/>
</dbReference>
<dbReference type="InterPro" id="IPR020094">
    <property type="entry name" value="TruA/RsuA/RluB/E/F_N"/>
</dbReference>
<dbReference type="PANTHER" id="PTHR47683">
    <property type="entry name" value="PSEUDOURIDINE SYNTHASE FAMILY PROTEIN-RELATED"/>
    <property type="match status" value="1"/>
</dbReference>
<dbReference type="PROSITE" id="PS50889">
    <property type="entry name" value="S4"/>
    <property type="match status" value="1"/>
</dbReference>
<dbReference type="AlphaFoldDB" id="A0P7M6"/>
<gene>
    <name evidence="10" type="ORF">MB2181_05645</name>
</gene>
<dbReference type="SMART" id="SM00363">
    <property type="entry name" value="S4"/>
    <property type="match status" value="1"/>
</dbReference>
<dbReference type="Gene3D" id="3.10.290.10">
    <property type="entry name" value="RNA-binding S4 domain"/>
    <property type="match status" value="1"/>
</dbReference>
<comment type="function">
    <text evidence="6">Responsible for synthesis of pseudouridine from uracil-2605 in 23S ribosomal RNA.</text>
</comment>
<comment type="similarity">
    <text evidence="1 8">Belongs to the pseudouridine synthase RsuA family.</text>
</comment>
<organism evidence="10 11">
    <name type="scientific">Methylophilales bacterium HTCC2181</name>
    <dbReference type="NCBI Taxonomy" id="383631"/>
    <lineage>
        <taxon>Bacteria</taxon>
        <taxon>Pseudomonadati</taxon>
        <taxon>Pseudomonadota</taxon>
        <taxon>Betaproteobacteria</taxon>
        <taxon>Nitrosomonadales</taxon>
        <taxon>OM43 clade</taxon>
    </lineage>
</organism>
<keyword evidence="3 7" id="KW-0694">RNA-binding</keyword>
<dbReference type="GO" id="GO:0160139">
    <property type="term" value="F:23S rRNA pseudouridine(2605) synthase activity"/>
    <property type="evidence" value="ECO:0007669"/>
    <property type="project" value="UniProtKB-EC"/>
</dbReference>
<comment type="caution">
    <text evidence="10">The sequence shown here is derived from an EMBL/GenBank/DDBJ whole genome shotgun (WGS) entry which is preliminary data.</text>
</comment>
<dbReference type="PANTHER" id="PTHR47683:SF3">
    <property type="entry name" value="RIBOSOMAL LARGE SUBUNIT PSEUDOURIDINE SYNTHASE B"/>
    <property type="match status" value="1"/>
</dbReference>
<dbReference type="GO" id="GO:0005829">
    <property type="term" value="C:cytosol"/>
    <property type="evidence" value="ECO:0007669"/>
    <property type="project" value="UniProtKB-ARBA"/>
</dbReference>
<evidence type="ECO:0000256" key="3">
    <source>
        <dbReference type="ARBA" id="ARBA00022884"/>
    </source>
</evidence>
<dbReference type="InterPro" id="IPR020103">
    <property type="entry name" value="PsdUridine_synth_cat_dom_sf"/>
</dbReference>
<dbReference type="SUPFAM" id="SSF55174">
    <property type="entry name" value="Alpha-L RNA-binding motif"/>
    <property type="match status" value="1"/>
</dbReference>
<evidence type="ECO:0000256" key="5">
    <source>
        <dbReference type="ARBA" id="ARBA00036944"/>
    </source>
</evidence>
<evidence type="ECO:0000256" key="4">
    <source>
        <dbReference type="ARBA" id="ARBA00023235"/>
    </source>
</evidence>
<dbReference type="InterPro" id="IPR000748">
    <property type="entry name" value="PsdUridine_synth_RsuA/RluB/E/F"/>
</dbReference>
<evidence type="ECO:0000313" key="11">
    <source>
        <dbReference type="Proteomes" id="UP000054262"/>
    </source>
</evidence>
<dbReference type="PROSITE" id="PS01149">
    <property type="entry name" value="PSI_RSU"/>
    <property type="match status" value="1"/>
</dbReference>
<dbReference type="GO" id="GO:0003723">
    <property type="term" value="F:RNA binding"/>
    <property type="evidence" value="ECO:0007669"/>
    <property type="project" value="UniProtKB-KW"/>
</dbReference>
<accession>A0P7M6</accession>
<dbReference type="SUPFAM" id="SSF55120">
    <property type="entry name" value="Pseudouridine synthase"/>
    <property type="match status" value="1"/>
</dbReference>
<dbReference type="Gene3D" id="3.30.70.1560">
    <property type="entry name" value="Alpha-L RNA-binding motif"/>
    <property type="match status" value="1"/>
</dbReference>
<evidence type="ECO:0000256" key="6">
    <source>
        <dbReference type="ARBA" id="ARBA00037383"/>
    </source>
</evidence>
<dbReference type="InterPro" id="IPR002942">
    <property type="entry name" value="S4_RNA-bd"/>
</dbReference>
<dbReference type="FunFam" id="3.30.70.1560:FF:000001">
    <property type="entry name" value="Pseudouridine synthase"/>
    <property type="match status" value="1"/>
</dbReference>
<keyword evidence="2" id="KW-0698">rRNA processing</keyword>
<keyword evidence="11" id="KW-1185">Reference proteome</keyword>
<dbReference type="CDD" id="cd02556">
    <property type="entry name" value="PseudoU_synth_RluB"/>
    <property type="match status" value="1"/>
</dbReference>
<protein>
    <recommendedName>
        <fullName evidence="8">Pseudouridine synthase</fullName>
        <ecNumber evidence="8">5.4.99.-</ecNumber>
    </recommendedName>
</protein>
<dbReference type="InterPro" id="IPR050343">
    <property type="entry name" value="RsuA_PseudoU_synthase"/>
</dbReference>
<name>A0P7M6_9PROT</name>
<proteinExistence type="inferred from homology"/>
<dbReference type="InterPro" id="IPR018496">
    <property type="entry name" value="PsdUridine_synth_RsuA/RluB_CS"/>
</dbReference>
<evidence type="ECO:0000256" key="8">
    <source>
        <dbReference type="RuleBase" id="RU003887"/>
    </source>
</evidence>
<dbReference type="Pfam" id="PF01479">
    <property type="entry name" value="S4"/>
    <property type="match status" value="1"/>
</dbReference>
<keyword evidence="4 8" id="KW-0413">Isomerase</keyword>
<dbReference type="Pfam" id="PF00849">
    <property type="entry name" value="PseudoU_synth_2"/>
    <property type="match status" value="1"/>
</dbReference>
<dbReference type="EC" id="5.4.99.-" evidence="8"/>
<comment type="catalytic activity">
    <reaction evidence="5">
        <text>uridine(2605) in 23S rRNA = pseudouridine(2605) in 23S rRNA</text>
        <dbReference type="Rhea" id="RHEA:42520"/>
        <dbReference type="Rhea" id="RHEA-COMP:10095"/>
        <dbReference type="Rhea" id="RHEA-COMP:10096"/>
        <dbReference type="ChEBI" id="CHEBI:65314"/>
        <dbReference type="ChEBI" id="CHEBI:65315"/>
        <dbReference type="EC" id="5.4.99.22"/>
    </reaction>
</comment>
<dbReference type="GO" id="GO:0000455">
    <property type="term" value="P:enzyme-directed rRNA pseudouridine synthesis"/>
    <property type="evidence" value="ECO:0007669"/>
    <property type="project" value="UniProtKB-ARBA"/>
</dbReference>
<dbReference type="InterPro" id="IPR006145">
    <property type="entry name" value="PsdUridine_synth_RsuA/RluA"/>
</dbReference>
<dbReference type="Gene3D" id="3.30.70.580">
    <property type="entry name" value="Pseudouridine synthase I, catalytic domain, N-terminal subdomain"/>
    <property type="match status" value="1"/>
</dbReference>